<sequence>MKSVVKLLHSHFLTAIFTEEGRPYHCDICNDTLPKVNISIREYYSEACSKLFNSRTALSHHICIHTGERLYHCDKSICQRAHLAEYKCIHTR</sequence>
<dbReference type="AlphaFoldDB" id="A0AA36F834"/>
<dbReference type="EMBL" id="OX597820">
    <property type="protein sequence ID" value="CAI9725543.1"/>
    <property type="molecule type" value="Genomic_DNA"/>
</dbReference>
<dbReference type="InterPro" id="IPR036236">
    <property type="entry name" value="Znf_C2H2_sf"/>
</dbReference>
<protein>
    <submittedName>
        <fullName evidence="1">---NA</fullName>
    </submittedName>
</protein>
<gene>
    <name evidence="1" type="ORF">OCTVUL_1B029624</name>
</gene>
<accession>A0AA36F834</accession>
<dbReference type="Gene3D" id="3.30.160.60">
    <property type="entry name" value="Classic Zinc Finger"/>
    <property type="match status" value="1"/>
</dbReference>
<dbReference type="SUPFAM" id="SSF57667">
    <property type="entry name" value="beta-beta-alpha zinc fingers"/>
    <property type="match status" value="1"/>
</dbReference>
<reference evidence="1" key="1">
    <citation type="submission" date="2023-08" db="EMBL/GenBank/DDBJ databases">
        <authorList>
            <person name="Alioto T."/>
            <person name="Alioto T."/>
            <person name="Gomez Garrido J."/>
        </authorList>
    </citation>
    <scope>NUCLEOTIDE SEQUENCE</scope>
</reference>
<organism evidence="1 2">
    <name type="scientific">Octopus vulgaris</name>
    <name type="common">Common octopus</name>
    <dbReference type="NCBI Taxonomy" id="6645"/>
    <lineage>
        <taxon>Eukaryota</taxon>
        <taxon>Metazoa</taxon>
        <taxon>Spiralia</taxon>
        <taxon>Lophotrochozoa</taxon>
        <taxon>Mollusca</taxon>
        <taxon>Cephalopoda</taxon>
        <taxon>Coleoidea</taxon>
        <taxon>Octopodiformes</taxon>
        <taxon>Octopoda</taxon>
        <taxon>Incirrata</taxon>
        <taxon>Octopodidae</taxon>
        <taxon>Octopus</taxon>
    </lineage>
</organism>
<dbReference type="Proteomes" id="UP001162480">
    <property type="component" value="Chromosome 7"/>
</dbReference>
<proteinExistence type="predicted"/>
<keyword evidence="2" id="KW-1185">Reference proteome</keyword>
<evidence type="ECO:0000313" key="1">
    <source>
        <dbReference type="EMBL" id="CAI9725543.1"/>
    </source>
</evidence>
<name>A0AA36F834_OCTVU</name>
<evidence type="ECO:0000313" key="2">
    <source>
        <dbReference type="Proteomes" id="UP001162480"/>
    </source>
</evidence>